<reference evidence="2" key="2">
    <citation type="journal article" date="2023" name="Proc. Natl. Acad. Sci. U.S.A.">
        <title>A global phylogenomic analysis of the shiitake genus Lentinula.</title>
        <authorList>
            <person name="Sierra-Patev S."/>
            <person name="Min B."/>
            <person name="Naranjo-Ortiz M."/>
            <person name="Looney B."/>
            <person name="Konkel Z."/>
            <person name="Slot J.C."/>
            <person name="Sakamoto Y."/>
            <person name="Steenwyk J.L."/>
            <person name="Rokas A."/>
            <person name="Carro J."/>
            <person name="Camarero S."/>
            <person name="Ferreira P."/>
            <person name="Molpeceres G."/>
            <person name="Ruiz-Duenas F.J."/>
            <person name="Serrano A."/>
            <person name="Henrissat B."/>
            <person name="Drula E."/>
            <person name="Hughes K.W."/>
            <person name="Mata J.L."/>
            <person name="Ishikawa N.K."/>
            <person name="Vargas-Isla R."/>
            <person name="Ushijima S."/>
            <person name="Smith C.A."/>
            <person name="Donoghue J."/>
            <person name="Ahrendt S."/>
            <person name="Andreopoulos W."/>
            <person name="He G."/>
            <person name="LaButti K."/>
            <person name="Lipzen A."/>
            <person name="Ng V."/>
            <person name="Riley R."/>
            <person name="Sandor L."/>
            <person name="Barry K."/>
            <person name="Martinez A.T."/>
            <person name="Xiao Y."/>
            <person name="Gibbons J.G."/>
            <person name="Terashima K."/>
            <person name="Grigoriev I.V."/>
            <person name="Hibbett D."/>
        </authorList>
    </citation>
    <scope>NUCLEOTIDE SEQUENCE</scope>
    <source>
        <strain evidence="2">Sp2 HRB7682 ss15</strain>
    </source>
</reference>
<dbReference type="AlphaFoldDB" id="A0A9W8ZZU1"/>
<evidence type="ECO:0000313" key="3">
    <source>
        <dbReference type="Proteomes" id="UP001150238"/>
    </source>
</evidence>
<comment type="caution">
    <text evidence="2">The sequence shown here is derived from an EMBL/GenBank/DDBJ whole genome shotgun (WGS) entry which is preliminary data.</text>
</comment>
<proteinExistence type="predicted"/>
<reference evidence="2" key="1">
    <citation type="submission" date="2022-08" db="EMBL/GenBank/DDBJ databases">
        <authorList>
            <consortium name="DOE Joint Genome Institute"/>
            <person name="Min B."/>
            <person name="Riley R."/>
            <person name="Sierra-Patev S."/>
            <person name="Naranjo-Ortiz M."/>
            <person name="Looney B."/>
            <person name="Konkel Z."/>
            <person name="Slot J.C."/>
            <person name="Sakamoto Y."/>
            <person name="Steenwyk J.L."/>
            <person name="Rokas A."/>
            <person name="Carro J."/>
            <person name="Camarero S."/>
            <person name="Ferreira P."/>
            <person name="Molpeceres G."/>
            <person name="Ruiz-Duenas F.J."/>
            <person name="Serrano A."/>
            <person name="Henrissat B."/>
            <person name="Drula E."/>
            <person name="Hughes K.W."/>
            <person name="Mata J.L."/>
            <person name="Ishikawa N.K."/>
            <person name="Vargas-Isla R."/>
            <person name="Ushijima S."/>
            <person name="Smith C.A."/>
            <person name="Ahrendt S."/>
            <person name="Andreopoulos W."/>
            <person name="He G."/>
            <person name="Labutti K."/>
            <person name="Lipzen A."/>
            <person name="Ng V."/>
            <person name="Sandor L."/>
            <person name="Barry K."/>
            <person name="Martinez A.T."/>
            <person name="Xiao Y."/>
            <person name="Gibbons J.G."/>
            <person name="Terashima K."/>
            <person name="Hibbett D.S."/>
            <person name="Grigoriev I.V."/>
        </authorList>
    </citation>
    <scope>NUCLEOTIDE SEQUENCE</scope>
    <source>
        <strain evidence="2">Sp2 HRB7682 ss15</strain>
    </source>
</reference>
<name>A0A9W8ZZU1_9AGAR</name>
<dbReference type="EMBL" id="JANVFS010000029">
    <property type="protein sequence ID" value="KAJ4471263.1"/>
    <property type="molecule type" value="Genomic_DNA"/>
</dbReference>
<protein>
    <recommendedName>
        <fullName evidence="4">C2H2-type domain-containing protein</fullName>
    </recommendedName>
</protein>
<dbReference type="Proteomes" id="UP001150238">
    <property type="component" value="Unassembled WGS sequence"/>
</dbReference>
<gene>
    <name evidence="2" type="ORF">C8J55DRAFT_563555</name>
</gene>
<feature type="compositionally biased region" description="Low complexity" evidence="1">
    <location>
        <begin position="1"/>
        <end position="18"/>
    </location>
</feature>
<organism evidence="2 3">
    <name type="scientific">Lentinula lateritia</name>
    <dbReference type="NCBI Taxonomy" id="40482"/>
    <lineage>
        <taxon>Eukaryota</taxon>
        <taxon>Fungi</taxon>
        <taxon>Dikarya</taxon>
        <taxon>Basidiomycota</taxon>
        <taxon>Agaricomycotina</taxon>
        <taxon>Agaricomycetes</taxon>
        <taxon>Agaricomycetidae</taxon>
        <taxon>Agaricales</taxon>
        <taxon>Marasmiineae</taxon>
        <taxon>Omphalotaceae</taxon>
        <taxon>Lentinula</taxon>
    </lineage>
</organism>
<feature type="region of interest" description="Disordered" evidence="1">
    <location>
        <begin position="1"/>
        <end position="28"/>
    </location>
</feature>
<evidence type="ECO:0008006" key="4">
    <source>
        <dbReference type="Google" id="ProtNLM"/>
    </source>
</evidence>
<evidence type="ECO:0000256" key="1">
    <source>
        <dbReference type="SAM" id="MobiDB-lite"/>
    </source>
</evidence>
<sequence>MIFDNSSTSVTYSSTQTSRPATETIGDRPPAFLPALSILKPYLPPAIQPEDTSGQARDNTIVKVPCALEKDNRPAGDTNRSTGTLRLPRILQVEKQTVTTSAIKMASTKRRKKEAKFLCPVPGCETTFTRRVNLNGKSFPF</sequence>
<feature type="region of interest" description="Disordered" evidence="1">
    <location>
        <begin position="65"/>
        <end position="84"/>
    </location>
</feature>
<accession>A0A9W8ZZU1</accession>
<evidence type="ECO:0000313" key="2">
    <source>
        <dbReference type="EMBL" id="KAJ4471263.1"/>
    </source>
</evidence>